<feature type="region of interest" description="Disordered" evidence="4">
    <location>
        <begin position="876"/>
        <end position="910"/>
    </location>
</feature>
<organism evidence="5 6">
    <name type="scientific">Coccomyxa viridis</name>
    <dbReference type="NCBI Taxonomy" id="1274662"/>
    <lineage>
        <taxon>Eukaryota</taxon>
        <taxon>Viridiplantae</taxon>
        <taxon>Chlorophyta</taxon>
        <taxon>core chlorophytes</taxon>
        <taxon>Trebouxiophyceae</taxon>
        <taxon>Trebouxiophyceae incertae sedis</taxon>
        <taxon>Coccomyxaceae</taxon>
        <taxon>Coccomyxa</taxon>
    </lineage>
</organism>
<feature type="region of interest" description="Disordered" evidence="4">
    <location>
        <begin position="396"/>
        <end position="418"/>
    </location>
</feature>
<dbReference type="Pfam" id="PF13812">
    <property type="entry name" value="PPR_3"/>
    <property type="match status" value="1"/>
</dbReference>
<keyword evidence="2" id="KW-0677">Repeat</keyword>
<dbReference type="PANTHER" id="PTHR47447:SF24">
    <property type="entry name" value="PENTATRICOPEPTIDE REPEAT-CONTAINING PROTEIN"/>
    <property type="match status" value="1"/>
</dbReference>
<feature type="repeat" description="PPR" evidence="3">
    <location>
        <begin position="257"/>
        <end position="291"/>
    </location>
</feature>
<comment type="similarity">
    <text evidence="1">Belongs to the PPR family. P subfamily.</text>
</comment>
<feature type="region of interest" description="Disordered" evidence="4">
    <location>
        <begin position="47"/>
        <end position="68"/>
    </location>
</feature>
<feature type="repeat" description="PPR" evidence="3">
    <location>
        <begin position="585"/>
        <end position="619"/>
    </location>
</feature>
<keyword evidence="6" id="KW-1185">Reference proteome</keyword>
<gene>
    <name evidence="5" type="primary">g2305</name>
    <name evidence="5" type="ORF">VP750_LOCUS1975</name>
</gene>
<evidence type="ECO:0000256" key="1">
    <source>
        <dbReference type="ARBA" id="ARBA00007626"/>
    </source>
</evidence>
<name>A0ABP1FLP3_9CHLO</name>
<dbReference type="Pfam" id="PF13041">
    <property type="entry name" value="PPR_2"/>
    <property type="match status" value="1"/>
</dbReference>
<protein>
    <submittedName>
        <fullName evidence="5">G2305 protein</fullName>
    </submittedName>
</protein>
<dbReference type="EMBL" id="CAXHTA020000003">
    <property type="protein sequence ID" value="CAL5220316.1"/>
    <property type="molecule type" value="Genomic_DNA"/>
</dbReference>
<dbReference type="InterPro" id="IPR011990">
    <property type="entry name" value="TPR-like_helical_dom_sf"/>
</dbReference>
<dbReference type="Proteomes" id="UP001497392">
    <property type="component" value="Unassembled WGS sequence"/>
</dbReference>
<dbReference type="PANTHER" id="PTHR47447">
    <property type="entry name" value="OS03G0856100 PROTEIN"/>
    <property type="match status" value="1"/>
</dbReference>
<dbReference type="PROSITE" id="PS51375">
    <property type="entry name" value="PPR"/>
    <property type="match status" value="5"/>
</dbReference>
<feature type="repeat" description="PPR" evidence="3">
    <location>
        <begin position="718"/>
        <end position="752"/>
    </location>
</feature>
<dbReference type="Gene3D" id="1.25.40.10">
    <property type="entry name" value="Tetratricopeptide repeat domain"/>
    <property type="match status" value="4"/>
</dbReference>
<proteinExistence type="inferred from homology"/>
<evidence type="ECO:0000256" key="3">
    <source>
        <dbReference type="PROSITE-ProRule" id="PRU00708"/>
    </source>
</evidence>
<reference evidence="5 6" key="1">
    <citation type="submission" date="2024-06" db="EMBL/GenBank/DDBJ databases">
        <authorList>
            <person name="Kraege A."/>
            <person name="Thomma B."/>
        </authorList>
    </citation>
    <scope>NUCLEOTIDE SEQUENCE [LARGE SCALE GENOMIC DNA]</scope>
</reference>
<sequence length="910" mass="97835">MQRLLQASTRASCRARPAKCEGSAAQITVLPAGSEAASVPFNGIPAQSISSSGRQDAPACQTGRHSQGSAALEDSAIQAYASAAQALLAPPQQLLAVRQASNERPVLPVQRHARSPRRRAAIIARLASSIGARGYVTGSARAEELAAQDRTCREITDEMISLVEQGRADMAITLFDPDFLLKEGGWEGAFLCDALLRACAALGEVQLMLLTVHTMHALGIPVGYVAHGCVLTGLGRAGRLEDAFQYLSQEVPVEALTPGMYNSLLEAALRASDMQMAKRLLQTMDDAGVAPDTRTAAAALRVAGSSKAAGAVHIVWAKLQPELKQHVAVHAAYVDALCMAAGVPEALGALKKMLDLFAAQHGQTASPLQQPGQFPDIPSAHSASVTGLIEPPVMSGSSSIRLEGSSQPGASSPQPFSQIQEGVSKPYLQSGMRVTSLLPYTAMAAEPQLRPAGVPLQLRRVERPFESEVEQSSVALRAAQVACHQVLNAAAKARQSGVPQKVLQAMHQAGVEADAAIYNSIMRQQATAGSGPAVLEGTLADMEAHGVQPDRRSLFLLLREHSRRGDLASAMTIMRRMAQLDIAPDRFTYNALLEAHTAAEDLEGVARVYKAMLTRGIRPDICTFVALFQALKSSKESAGFMQSEAGQASWLQQMRGSAYVAPHELLAFWRSDFEASGLQHTPASFTALVQALGQTQQIEEMLQVLAGAWAARAAQRPSIYACNSAIGACARAGRLDDALRLCSTMEQQGLRADTYTYSLLMNGFAHARRPDMAFKLFDQMHERGVKPNVYIYNAMIKAQASTGDLVEALQLLDVMEEAGVRPDRATWRTLLSQSRYLGRPDVAELVEARMQGKILRWPQQLLDERGPAYFEQLAHGRTTSARQGGSAPQPYGFEEGEEDEDDDMFGGPRF</sequence>
<evidence type="ECO:0000256" key="4">
    <source>
        <dbReference type="SAM" id="MobiDB-lite"/>
    </source>
</evidence>
<dbReference type="NCBIfam" id="TIGR00756">
    <property type="entry name" value="PPR"/>
    <property type="match status" value="5"/>
</dbReference>
<feature type="compositionally biased region" description="Acidic residues" evidence="4">
    <location>
        <begin position="894"/>
        <end position="904"/>
    </location>
</feature>
<accession>A0ABP1FLP3</accession>
<feature type="repeat" description="PPR" evidence="3">
    <location>
        <begin position="753"/>
        <end position="787"/>
    </location>
</feature>
<dbReference type="Pfam" id="PF01535">
    <property type="entry name" value="PPR"/>
    <property type="match status" value="1"/>
</dbReference>
<comment type="caution">
    <text evidence="5">The sequence shown here is derived from an EMBL/GenBank/DDBJ whole genome shotgun (WGS) entry which is preliminary data.</text>
</comment>
<feature type="repeat" description="PPR" evidence="3">
    <location>
        <begin position="788"/>
        <end position="822"/>
    </location>
</feature>
<evidence type="ECO:0000313" key="6">
    <source>
        <dbReference type="Proteomes" id="UP001497392"/>
    </source>
</evidence>
<evidence type="ECO:0000313" key="5">
    <source>
        <dbReference type="EMBL" id="CAL5220316.1"/>
    </source>
</evidence>
<dbReference type="InterPro" id="IPR002885">
    <property type="entry name" value="PPR_rpt"/>
</dbReference>
<evidence type="ECO:0000256" key="2">
    <source>
        <dbReference type="ARBA" id="ARBA00022737"/>
    </source>
</evidence>